<sequence>MQDFCRGISKAVGLVETKPSKRLHVDDRLAEQVFKDVADTIGRPIFEKLARGPRQRSDRIPRKLKDGREVDIYELVLHALASMQPGLVSLEYEDLRTAIKEVSSSQIPQLHEVARVLKHMATIASTDQSSTPVIDFEEDEKKLHITDPFFAFYLRWGDLVK</sequence>
<keyword evidence="2" id="KW-1185">Reference proteome</keyword>
<name>A0A0G3BG98_9BURK</name>
<evidence type="ECO:0000313" key="2">
    <source>
        <dbReference type="Proteomes" id="UP000035352"/>
    </source>
</evidence>
<gene>
    <name evidence="1" type="ORF">AAW51_1636</name>
</gene>
<protein>
    <submittedName>
        <fullName evidence="1">Uncharacterized protein</fullName>
    </submittedName>
</protein>
<dbReference type="KEGG" id="pbh:AAW51_1636"/>
<accession>A0A0G3BG98</accession>
<dbReference type="AlphaFoldDB" id="A0A0G3BG98"/>
<evidence type="ECO:0000313" key="1">
    <source>
        <dbReference type="EMBL" id="AKJ28327.1"/>
    </source>
</evidence>
<reference evidence="1 2" key="1">
    <citation type="submission" date="2015-05" db="EMBL/GenBank/DDBJ databases">
        <authorList>
            <person name="Tang B."/>
            <person name="Yu Y."/>
        </authorList>
    </citation>
    <scope>NUCLEOTIDE SEQUENCE [LARGE SCALE GENOMIC DNA]</scope>
    <source>
        <strain evidence="1 2">DSM 7029</strain>
    </source>
</reference>
<organism evidence="1 2">
    <name type="scientific">Caldimonas brevitalea</name>
    <dbReference type="NCBI Taxonomy" id="413882"/>
    <lineage>
        <taxon>Bacteria</taxon>
        <taxon>Pseudomonadati</taxon>
        <taxon>Pseudomonadota</taxon>
        <taxon>Betaproteobacteria</taxon>
        <taxon>Burkholderiales</taxon>
        <taxon>Sphaerotilaceae</taxon>
        <taxon>Caldimonas</taxon>
    </lineage>
</organism>
<dbReference type="Proteomes" id="UP000035352">
    <property type="component" value="Chromosome"/>
</dbReference>
<proteinExistence type="predicted"/>
<dbReference type="EMBL" id="CP011371">
    <property type="protein sequence ID" value="AKJ28327.1"/>
    <property type="molecule type" value="Genomic_DNA"/>
</dbReference>